<sequence>MTVENLPPWYLPPEEIQVEPTPFAQGSFASAHYGTWGYSTSVVLKRFHVEDITADERVRQKVVVEITRWYCCNHPNACELFGGSHASAPPFIVCENATDGNMASFLARSEANKQQMWRLLYEATLGLDYLHKNGVVHGDLKLNNILVSADGQAKLSDFGLSVVRTPGDSSNATLGMFVGGGLRWRAPECLTQAPTFASDVYSFAMCIIEAVSGEPPFGFVDDNSVLEMVKNCVIPAKPDDMLTEGWELVMAMTNMDPSKRATLSYVLEKLNNLAEDEE</sequence>
<dbReference type="SMART" id="SM00220">
    <property type="entry name" value="S_TKc"/>
    <property type="match status" value="1"/>
</dbReference>
<name>G4ZD52_PHYSP</name>
<proteinExistence type="predicted"/>
<dbReference type="SUPFAM" id="SSF56112">
    <property type="entry name" value="Protein kinase-like (PK-like)"/>
    <property type="match status" value="1"/>
</dbReference>
<dbReference type="Pfam" id="PF07714">
    <property type="entry name" value="PK_Tyr_Ser-Thr"/>
    <property type="match status" value="1"/>
</dbReference>
<dbReference type="InterPro" id="IPR051681">
    <property type="entry name" value="Ser/Thr_Kinases-Pseudokinases"/>
</dbReference>
<dbReference type="Gene3D" id="1.10.510.10">
    <property type="entry name" value="Transferase(Phosphotransferase) domain 1"/>
    <property type="match status" value="1"/>
</dbReference>
<dbReference type="GeneID" id="20657953"/>
<protein>
    <recommendedName>
        <fullName evidence="1">Protein kinase domain-containing protein</fullName>
    </recommendedName>
</protein>
<feature type="domain" description="Protein kinase" evidence="1">
    <location>
        <begin position="17"/>
        <end position="273"/>
    </location>
</feature>
<dbReference type="InterPro" id="IPR001245">
    <property type="entry name" value="Ser-Thr/Tyr_kinase_cat_dom"/>
</dbReference>
<dbReference type="InParanoid" id="G4ZD52"/>
<feature type="non-terminal residue" evidence="2">
    <location>
        <position position="278"/>
    </location>
</feature>
<dbReference type="RefSeq" id="XP_009525518.1">
    <property type="nucleotide sequence ID" value="XM_009527223.1"/>
</dbReference>
<evidence type="ECO:0000313" key="2">
    <source>
        <dbReference type="EMBL" id="EGZ16460.1"/>
    </source>
</evidence>
<dbReference type="Gene3D" id="3.30.200.20">
    <property type="entry name" value="Phosphorylase Kinase, domain 1"/>
    <property type="match status" value="1"/>
</dbReference>
<gene>
    <name evidence="2" type="ORF">PHYSODRAFT_501284</name>
</gene>
<dbReference type="PANTHER" id="PTHR44329:SF214">
    <property type="entry name" value="PROTEIN KINASE DOMAIN-CONTAINING PROTEIN"/>
    <property type="match status" value="1"/>
</dbReference>
<dbReference type="Proteomes" id="UP000002640">
    <property type="component" value="Unassembled WGS sequence"/>
</dbReference>
<dbReference type="SMR" id="G4ZD52"/>
<dbReference type="KEGG" id="psoj:PHYSODRAFT_501284"/>
<dbReference type="PROSITE" id="PS00108">
    <property type="entry name" value="PROTEIN_KINASE_ST"/>
    <property type="match status" value="1"/>
</dbReference>
<dbReference type="STRING" id="1094619.G4ZD52"/>
<dbReference type="GO" id="GO:0005524">
    <property type="term" value="F:ATP binding"/>
    <property type="evidence" value="ECO:0007669"/>
    <property type="project" value="InterPro"/>
</dbReference>
<dbReference type="InterPro" id="IPR008271">
    <property type="entry name" value="Ser/Thr_kinase_AS"/>
</dbReference>
<dbReference type="AlphaFoldDB" id="G4ZD52"/>
<evidence type="ECO:0000313" key="3">
    <source>
        <dbReference type="Proteomes" id="UP000002640"/>
    </source>
</evidence>
<accession>G4ZD52</accession>
<reference evidence="2 3" key="1">
    <citation type="journal article" date="2006" name="Science">
        <title>Phytophthora genome sequences uncover evolutionary origins and mechanisms of pathogenesis.</title>
        <authorList>
            <person name="Tyler B.M."/>
            <person name="Tripathy S."/>
            <person name="Zhang X."/>
            <person name="Dehal P."/>
            <person name="Jiang R.H."/>
            <person name="Aerts A."/>
            <person name="Arredondo F.D."/>
            <person name="Baxter L."/>
            <person name="Bensasson D."/>
            <person name="Beynon J.L."/>
            <person name="Chapman J."/>
            <person name="Damasceno C.M."/>
            <person name="Dorrance A.E."/>
            <person name="Dou D."/>
            <person name="Dickerman A.W."/>
            <person name="Dubchak I.L."/>
            <person name="Garbelotto M."/>
            <person name="Gijzen M."/>
            <person name="Gordon S.G."/>
            <person name="Govers F."/>
            <person name="Grunwald N.J."/>
            <person name="Huang W."/>
            <person name="Ivors K.L."/>
            <person name="Jones R.W."/>
            <person name="Kamoun S."/>
            <person name="Krampis K."/>
            <person name="Lamour K.H."/>
            <person name="Lee M.K."/>
            <person name="McDonald W.H."/>
            <person name="Medina M."/>
            <person name="Meijer H.J."/>
            <person name="Nordberg E.K."/>
            <person name="Maclean D.J."/>
            <person name="Ospina-Giraldo M.D."/>
            <person name="Morris P.F."/>
            <person name="Phuntumart V."/>
            <person name="Putnam N.H."/>
            <person name="Rash S."/>
            <person name="Rose J.K."/>
            <person name="Sakihama Y."/>
            <person name="Salamov A.A."/>
            <person name="Savidor A."/>
            <person name="Scheuring C.F."/>
            <person name="Smith B.M."/>
            <person name="Sobral B.W."/>
            <person name="Terry A."/>
            <person name="Torto-Alalibo T.A."/>
            <person name="Win J."/>
            <person name="Xu Z."/>
            <person name="Zhang H."/>
            <person name="Grigoriev I.V."/>
            <person name="Rokhsar D.S."/>
            <person name="Boore J.L."/>
        </authorList>
    </citation>
    <scope>NUCLEOTIDE SEQUENCE [LARGE SCALE GENOMIC DNA]</scope>
    <source>
        <strain evidence="2 3">P6497</strain>
    </source>
</reference>
<dbReference type="PIRSF" id="PIRSF000654">
    <property type="entry name" value="Integrin-linked_kinase"/>
    <property type="match status" value="1"/>
</dbReference>
<dbReference type="PROSITE" id="PS50011">
    <property type="entry name" value="PROTEIN_KINASE_DOM"/>
    <property type="match status" value="1"/>
</dbReference>
<evidence type="ECO:0000259" key="1">
    <source>
        <dbReference type="PROSITE" id="PS50011"/>
    </source>
</evidence>
<dbReference type="InterPro" id="IPR011009">
    <property type="entry name" value="Kinase-like_dom_sf"/>
</dbReference>
<dbReference type="EMBL" id="JH159154">
    <property type="protein sequence ID" value="EGZ16460.1"/>
    <property type="molecule type" value="Genomic_DNA"/>
</dbReference>
<organism evidence="2 3">
    <name type="scientific">Phytophthora sojae (strain P6497)</name>
    <name type="common">Soybean stem and root rot agent</name>
    <name type="synonym">Phytophthora megasperma f. sp. glycines</name>
    <dbReference type="NCBI Taxonomy" id="1094619"/>
    <lineage>
        <taxon>Eukaryota</taxon>
        <taxon>Sar</taxon>
        <taxon>Stramenopiles</taxon>
        <taxon>Oomycota</taxon>
        <taxon>Peronosporomycetes</taxon>
        <taxon>Peronosporales</taxon>
        <taxon>Peronosporaceae</taxon>
        <taxon>Phytophthora</taxon>
    </lineage>
</organism>
<dbReference type="InterPro" id="IPR000719">
    <property type="entry name" value="Prot_kinase_dom"/>
</dbReference>
<dbReference type="GO" id="GO:0004674">
    <property type="term" value="F:protein serine/threonine kinase activity"/>
    <property type="evidence" value="ECO:0007669"/>
    <property type="project" value="TreeGrafter"/>
</dbReference>
<keyword evidence="3" id="KW-1185">Reference proteome</keyword>
<dbReference type="PANTHER" id="PTHR44329">
    <property type="entry name" value="SERINE/THREONINE-PROTEIN KINASE TNNI3K-RELATED"/>
    <property type="match status" value="1"/>
</dbReference>